<evidence type="ECO:0000259" key="7">
    <source>
        <dbReference type="Pfam" id="PF10035"/>
    </source>
</evidence>
<gene>
    <name evidence="9" type="ORF">QBE54_07215</name>
</gene>
<sequence length="185" mass="20245">MVLTSLLIFGARITDVSIGTLRVILVARGMRRLAPVLGFFEVLIWVAAITQIMRNLDNVLAYFAYAAGFATGTYLGMCFEEKLAVGFCMLRVIVSGNANNLIESLKQSGFGITILDGHGSRGPVKIIYTIINRKNLGRAMAIIQNCTPSAFYAVEDVRMASKGVFPPLQSGLSVFSSLRFWRKGK</sequence>
<dbReference type="Gene3D" id="3.30.70.120">
    <property type="match status" value="1"/>
</dbReference>
<comment type="subcellular location">
    <subcellularLocation>
        <location evidence="1 6">Cell membrane</location>
        <topology evidence="1 6">Multi-pass membrane protein</topology>
    </subcellularLocation>
</comment>
<keyword evidence="3 6" id="KW-0812">Transmembrane</keyword>
<evidence type="ECO:0000259" key="8">
    <source>
        <dbReference type="Pfam" id="PF18955"/>
    </source>
</evidence>
<dbReference type="Pfam" id="PF10035">
    <property type="entry name" value="DUF2179"/>
    <property type="match status" value="1"/>
</dbReference>
<keyword evidence="5 6" id="KW-0472">Membrane</keyword>
<feature type="domain" description="DUF5698" evidence="8">
    <location>
        <begin position="20"/>
        <end position="77"/>
    </location>
</feature>
<feature type="domain" description="DUF2179" evidence="7">
    <location>
        <begin position="110"/>
        <end position="158"/>
    </location>
</feature>
<dbReference type="Pfam" id="PF18955">
    <property type="entry name" value="DUF5698"/>
    <property type="match status" value="1"/>
</dbReference>
<evidence type="ECO:0000256" key="5">
    <source>
        <dbReference type="ARBA" id="ARBA00023136"/>
    </source>
</evidence>
<evidence type="ECO:0000313" key="10">
    <source>
        <dbReference type="Proteomes" id="UP001461341"/>
    </source>
</evidence>
<dbReference type="HAMAP" id="MF_01515">
    <property type="entry name" value="UPF0316"/>
    <property type="match status" value="1"/>
</dbReference>
<evidence type="ECO:0000256" key="3">
    <source>
        <dbReference type="ARBA" id="ARBA00022692"/>
    </source>
</evidence>
<proteinExistence type="inferred from homology"/>
<dbReference type="EMBL" id="CP121689">
    <property type="protein sequence ID" value="WZL75379.1"/>
    <property type="molecule type" value="Genomic_DNA"/>
</dbReference>
<comment type="similarity">
    <text evidence="6">Belongs to the UPF0316 family.</text>
</comment>
<organism evidence="9 10">
    <name type="scientific">Thermatribacter velox</name>
    <dbReference type="NCBI Taxonomy" id="3039681"/>
    <lineage>
        <taxon>Bacteria</taxon>
        <taxon>Pseudomonadati</taxon>
        <taxon>Atribacterota</taxon>
        <taxon>Atribacteria</taxon>
        <taxon>Atribacterales</taxon>
        <taxon>Thermatribacteraceae</taxon>
        <taxon>Thermatribacter</taxon>
    </lineage>
</organism>
<dbReference type="PANTHER" id="PTHR40060:SF1">
    <property type="entry name" value="UPF0316 PROTEIN YEBE"/>
    <property type="match status" value="1"/>
</dbReference>
<dbReference type="InterPro" id="IPR044035">
    <property type="entry name" value="DUF5698"/>
</dbReference>
<dbReference type="RefSeq" id="WP_369017526.1">
    <property type="nucleotide sequence ID" value="NZ_CP121689.1"/>
</dbReference>
<keyword evidence="4 6" id="KW-1133">Transmembrane helix</keyword>
<feature type="transmembrane region" description="Helical" evidence="6">
    <location>
        <begin position="33"/>
        <end position="53"/>
    </location>
</feature>
<dbReference type="Proteomes" id="UP001461341">
    <property type="component" value="Chromosome"/>
</dbReference>
<dbReference type="CDD" id="cd16381">
    <property type="entry name" value="YitT_C_like_1"/>
    <property type="match status" value="1"/>
</dbReference>
<dbReference type="InterPro" id="IPR015867">
    <property type="entry name" value="N-reg_PII/ATP_PRibTrfase_C"/>
</dbReference>
<dbReference type="NCBIfam" id="NF003191">
    <property type="entry name" value="PRK04164.1-2"/>
    <property type="match status" value="1"/>
</dbReference>
<feature type="transmembrane region" description="Helical" evidence="6">
    <location>
        <begin position="59"/>
        <end position="79"/>
    </location>
</feature>
<keyword evidence="10" id="KW-1185">Reference proteome</keyword>
<accession>A0ABZ2YC90</accession>
<dbReference type="InterPro" id="IPR022930">
    <property type="entry name" value="UPF0316"/>
</dbReference>
<evidence type="ECO:0000256" key="4">
    <source>
        <dbReference type="ARBA" id="ARBA00022989"/>
    </source>
</evidence>
<name>A0ABZ2YC90_9BACT</name>
<keyword evidence="2 6" id="KW-1003">Cell membrane</keyword>
<feature type="transmembrane region" description="Helical" evidence="6">
    <location>
        <begin position="6"/>
        <end position="26"/>
    </location>
</feature>
<reference evidence="9 10" key="1">
    <citation type="submission" date="2023-03" db="EMBL/GenBank/DDBJ databases">
        <title>Novel Species.</title>
        <authorList>
            <person name="Ma S."/>
        </authorList>
    </citation>
    <scope>NUCLEOTIDE SEQUENCE [LARGE SCALE GENOMIC DNA]</scope>
    <source>
        <strain evidence="9 10">B11</strain>
    </source>
</reference>
<dbReference type="InterPro" id="IPR019264">
    <property type="entry name" value="DUF2179"/>
</dbReference>
<evidence type="ECO:0000313" key="9">
    <source>
        <dbReference type="EMBL" id="WZL75379.1"/>
    </source>
</evidence>
<dbReference type="PANTHER" id="PTHR40060">
    <property type="entry name" value="UPF0316 PROTEIN YEBE"/>
    <property type="match status" value="1"/>
</dbReference>
<evidence type="ECO:0000256" key="1">
    <source>
        <dbReference type="ARBA" id="ARBA00004651"/>
    </source>
</evidence>
<evidence type="ECO:0000256" key="6">
    <source>
        <dbReference type="HAMAP-Rule" id="MF_01515"/>
    </source>
</evidence>
<evidence type="ECO:0000256" key="2">
    <source>
        <dbReference type="ARBA" id="ARBA00022475"/>
    </source>
</evidence>
<protein>
    <recommendedName>
        <fullName evidence="6">UPF0316 protein QBE54_07215</fullName>
    </recommendedName>
</protein>